<dbReference type="CDD" id="cd16913">
    <property type="entry name" value="YkuD_like"/>
    <property type="match status" value="1"/>
</dbReference>
<evidence type="ECO:0000313" key="9">
    <source>
        <dbReference type="Proteomes" id="UP000287352"/>
    </source>
</evidence>
<dbReference type="OrthoDB" id="139735at2"/>
<keyword evidence="3 6" id="KW-0133">Cell shape</keyword>
<keyword evidence="9" id="KW-1185">Reference proteome</keyword>
<keyword evidence="5 6" id="KW-0961">Cell wall biogenesis/degradation</keyword>
<gene>
    <name evidence="8" type="ORF">KTT_05010</name>
</gene>
<dbReference type="Proteomes" id="UP000287352">
    <property type="component" value="Unassembled WGS sequence"/>
</dbReference>
<evidence type="ECO:0000256" key="4">
    <source>
        <dbReference type="ARBA" id="ARBA00022984"/>
    </source>
</evidence>
<dbReference type="GO" id="GO:0018104">
    <property type="term" value="P:peptidoglycan-protein cross-linking"/>
    <property type="evidence" value="ECO:0007669"/>
    <property type="project" value="TreeGrafter"/>
</dbReference>
<dbReference type="GO" id="GO:0008360">
    <property type="term" value="P:regulation of cell shape"/>
    <property type="evidence" value="ECO:0007669"/>
    <property type="project" value="UniProtKB-UniRule"/>
</dbReference>
<comment type="caution">
    <text evidence="8">The sequence shown here is derived from an EMBL/GenBank/DDBJ whole genome shotgun (WGS) entry which is preliminary data.</text>
</comment>
<dbReference type="GO" id="GO:0071555">
    <property type="term" value="P:cell wall organization"/>
    <property type="evidence" value="ECO:0007669"/>
    <property type="project" value="UniProtKB-UniRule"/>
</dbReference>
<reference evidence="9" key="1">
    <citation type="submission" date="2018-12" db="EMBL/GenBank/DDBJ databases">
        <title>Tengunoibacter tsumagoiensis gen. nov., sp. nov., Dictyobacter kobayashii sp. nov., D. alpinus sp. nov., and D. joshuensis sp. nov. and description of Dictyobacteraceae fam. nov. within the order Ktedonobacterales isolated from Tengu-no-mugimeshi.</title>
        <authorList>
            <person name="Wang C.M."/>
            <person name="Zheng Y."/>
            <person name="Sakai Y."/>
            <person name="Toyoda A."/>
            <person name="Minakuchi Y."/>
            <person name="Abe K."/>
            <person name="Yokota A."/>
            <person name="Yabe S."/>
        </authorList>
    </citation>
    <scope>NUCLEOTIDE SEQUENCE [LARGE SCALE GENOMIC DNA]</scope>
    <source>
        <strain evidence="9">Uno3</strain>
    </source>
</reference>
<dbReference type="InterPro" id="IPR050979">
    <property type="entry name" value="LD-transpeptidase"/>
</dbReference>
<dbReference type="PROSITE" id="PS52029">
    <property type="entry name" value="LD_TPASE"/>
    <property type="match status" value="1"/>
</dbReference>
<dbReference type="PANTHER" id="PTHR30582">
    <property type="entry name" value="L,D-TRANSPEPTIDASE"/>
    <property type="match status" value="1"/>
</dbReference>
<feature type="active site" description="Proton donor/acceptor" evidence="6">
    <location>
        <position position="509"/>
    </location>
</feature>
<dbReference type="InterPro" id="IPR005490">
    <property type="entry name" value="LD_TPept_cat_dom"/>
</dbReference>
<dbReference type="InterPro" id="IPR038063">
    <property type="entry name" value="Transpep_catalytic_dom"/>
</dbReference>
<evidence type="ECO:0000256" key="1">
    <source>
        <dbReference type="ARBA" id="ARBA00004752"/>
    </source>
</evidence>
<proteinExistence type="predicted"/>
<name>A0A401ZV11_9CHLR</name>
<evidence type="ECO:0000256" key="2">
    <source>
        <dbReference type="ARBA" id="ARBA00022679"/>
    </source>
</evidence>
<sequence>MLRSHSGGRRPPLAQATVVIFLFCTLLVTNACGGDPQMRQSAIQSRSHLDQVLKHAQQVGVRPSLLAPIQQREQQLNSSSAPFNLFSDQPDNEYYQQLSKNYEQLAKQVTEIIHDSTVQSYAQVRTDLLDLQNALQESHQQHLPIQSFVPLAKQIQSQFPQATQPKEYQALSQQVENMLQALHLLPSTQQELATLQKTIDLLHLARFDITALRTSYEQDQQLLSAATSVDSFQQLNAFIGAQYQQAAVGMTQAFPIASVALITEFQQQIKQLQDYGIDASPYQQKLAADQYLADTASGVQDYQLFTSQINSDLTALQNDLLRGQLRKKLQQFEQEVNGWGYNHGYYDSYNNSYYTLDAGYQMQGIGSELDAEIANASTAQDFQSAAVDISNALFNLHMLEANAADYTPYYQPHATDAQLFAHYQLTGQVIVVSLTEQAMRIYQNGSLINAFLVTTGRPERPSLPGVWSVLDRLSPTTFRSSDPPSSPYWYPPTPIHYAMLYHGGGYFIHDSWWRANYGPGTQFPHADATGNESFAGNGSHGCINMSVDQAAWVYYNTGWNTTVLIY</sequence>
<dbReference type="SUPFAM" id="SSF141523">
    <property type="entry name" value="L,D-transpeptidase catalytic domain-like"/>
    <property type="match status" value="1"/>
</dbReference>
<evidence type="ECO:0000256" key="5">
    <source>
        <dbReference type="ARBA" id="ARBA00023316"/>
    </source>
</evidence>
<evidence type="ECO:0000256" key="6">
    <source>
        <dbReference type="PROSITE-ProRule" id="PRU01373"/>
    </source>
</evidence>
<keyword evidence="2" id="KW-0808">Transferase</keyword>
<feature type="active site" description="Nucleophile" evidence="6">
    <location>
        <position position="542"/>
    </location>
</feature>
<dbReference type="RefSeq" id="WP_126578232.1">
    <property type="nucleotide sequence ID" value="NZ_BIFR01000001.1"/>
</dbReference>
<comment type="pathway">
    <text evidence="1 6">Cell wall biogenesis; peptidoglycan biosynthesis.</text>
</comment>
<dbReference type="AlphaFoldDB" id="A0A401ZV11"/>
<dbReference type="GO" id="GO:0016740">
    <property type="term" value="F:transferase activity"/>
    <property type="evidence" value="ECO:0007669"/>
    <property type="project" value="UniProtKB-KW"/>
</dbReference>
<protein>
    <recommendedName>
        <fullName evidence="7">L,D-TPase catalytic domain-containing protein</fullName>
    </recommendedName>
</protein>
<evidence type="ECO:0000259" key="7">
    <source>
        <dbReference type="PROSITE" id="PS52029"/>
    </source>
</evidence>
<dbReference type="UniPathway" id="UPA00219"/>
<dbReference type="GO" id="GO:0005576">
    <property type="term" value="C:extracellular region"/>
    <property type="evidence" value="ECO:0007669"/>
    <property type="project" value="TreeGrafter"/>
</dbReference>
<accession>A0A401ZV11</accession>
<evidence type="ECO:0000256" key="3">
    <source>
        <dbReference type="ARBA" id="ARBA00022960"/>
    </source>
</evidence>
<dbReference type="Pfam" id="PF03734">
    <property type="entry name" value="YkuD"/>
    <property type="match status" value="1"/>
</dbReference>
<feature type="domain" description="L,D-TPase catalytic" evidence="7">
    <location>
        <begin position="428"/>
        <end position="566"/>
    </location>
</feature>
<organism evidence="8 9">
    <name type="scientific">Tengunoibacter tsumagoiensis</name>
    <dbReference type="NCBI Taxonomy" id="2014871"/>
    <lineage>
        <taxon>Bacteria</taxon>
        <taxon>Bacillati</taxon>
        <taxon>Chloroflexota</taxon>
        <taxon>Ktedonobacteria</taxon>
        <taxon>Ktedonobacterales</taxon>
        <taxon>Dictyobacteraceae</taxon>
        <taxon>Tengunoibacter</taxon>
    </lineage>
</organism>
<dbReference type="Gene3D" id="2.40.440.10">
    <property type="entry name" value="L,D-transpeptidase catalytic domain-like"/>
    <property type="match status" value="1"/>
</dbReference>
<dbReference type="GO" id="GO:0071972">
    <property type="term" value="F:peptidoglycan L,D-transpeptidase activity"/>
    <property type="evidence" value="ECO:0007669"/>
    <property type="project" value="TreeGrafter"/>
</dbReference>
<keyword evidence="4 6" id="KW-0573">Peptidoglycan synthesis</keyword>
<dbReference type="PANTHER" id="PTHR30582:SF2">
    <property type="entry name" value="L,D-TRANSPEPTIDASE YCIB-RELATED"/>
    <property type="match status" value="1"/>
</dbReference>
<evidence type="ECO:0000313" key="8">
    <source>
        <dbReference type="EMBL" id="GCE10642.1"/>
    </source>
</evidence>
<dbReference type="EMBL" id="BIFR01000001">
    <property type="protein sequence ID" value="GCE10642.1"/>
    <property type="molecule type" value="Genomic_DNA"/>
</dbReference>